<feature type="domain" description="Methyltransferase" evidence="1">
    <location>
        <begin position="41"/>
        <end position="136"/>
    </location>
</feature>
<proteinExistence type="predicted"/>
<reference evidence="2 3" key="1">
    <citation type="journal article" date="2017" name="Curr. Microbiol.">
        <title>Mucilaginibacter ginsenosidivorans sp. nov., Isolated from Soil of Ginseng Field.</title>
        <authorList>
            <person name="Kim M.M."/>
            <person name="Siddiqi M.Z."/>
            <person name="Im W.T."/>
        </authorList>
    </citation>
    <scope>NUCLEOTIDE SEQUENCE [LARGE SCALE GENOMIC DNA]</scope>
    <source>
        <strain evidence="2 3">Gsoil 3017</strain>
    </source>
</reference>
<dbReference type="SUPFAM" id="SSF53335">
    <property type="entry name" value="S-adenosyl-L-methionine-dependent methyltransferases"/>
    <property type="match status" value="1"/>
</dbReference>
<dbReference type="KEGG" id="mgin:FRZ54_24075"/>
<dbReference type="GO" id="GO:0008168">
    <property type="term" value="F:methyltransferase activity"/>
    <property type="evidence" value="ECO:0007669"/>
    <property type="project" value="UniProtKB-KW"/>
</dbReference>
<dbReference type="Pfam" id="PF13649">
    <property type="entry name" value="Methyltransf_25"/>
    <property type="match status" value="1"/>
</dbReference>
<dbReference type="OrthoDB" id="836632at2"/>
<dbReference type="Gene3D" id="3.40.50.150">
    <property type="entry name" value="Vaccinia Virus protein VP39"/>
    <property type="match status" value="1"/>
</dbReference>
<keyword evidence="2" id="KW-0808">Transferase</keyword>
<evidence type="ECO:0000313" key="2">
    <source>
        <dbReference type="EMBL" id="QEC65516.1"/>
    </source>
</evidence>
<dbReference type="Proteomes" id="UP000321479">
    <property type="component" value="Chromosome"/>
</dbReference>
<organism evidence="2 3">
    <name type="scientific">Mucilaginibacter ginsenosidivorans</name>
    <dbReference type="NCBI Taxonomy" id="398053"/>
    <lineage>
        <taxon>Bacteria</taxon>
        <taxon>Pseudomonadati</taxon>
        <taxon>Bacteroidota</taxon>
        <taxon>Sphingobacteriia</taxon>
        <taxon>Sphingobacteriales</taxon>
        <taxon>Sphingobacteriaceae</taxon>
        <taxon>Mucilaginibacter</taxon>
    </lineage>
</organism>
<evidence type="ECO:0000259" key="1">
    <source>
        <dbReference type="Pfam" id="PF13649"/>
    </source>
</evidence>
<keyword evidence="3" id="KW-1185">Reference proteome</keyword>
<dbReference type="InterPro" id="IPR041698">
    <property type="entry name" value="Methyltransf_25"/>
</dbReference>
<gene>
    <name evidence="2" type="ORF">FRZ54_24075</name>
</gene>
<dbReference type="EMBL" id="CP042436">
    <property type="protein sequence ID" value="QEC65516.1"/>
    <property type="molecule type" value="Genomic_DNA"/>
</dbReference>
<accession>A0A5B8V4K1</accession>
<evidence type="ECO:0000313" key="3">
    <source>
        <dbReference type="Proteomes" id="UP000321479"/>
    </source>
</evidence>
<sequence length="206" mass="23142">MAANYNNSAWFYDKLSRLIYGNALVKAQVYLLDSIPPGSKILIAGGGTGWILQEIVKIHPGGLSITYVEVAANMMVLSRKRNIGGNRVDFINDAVENVPLANDHDVVLTPFLFDNFTEESLQKIFGHIRQSLKPGGLWLNADFRLTGKWWQKILLRSMIVFFRLICGIEATKLPGIEQCFAKHGYAAIKQKSFFGDFILSTVYQKL</sequence>
<name>A0A5B8V4K1_9SPHI</name>
<keyword evidence="2" id="KW-0489">Methyltransferase</keyword>
<dbReference type="GO" id="GO:0032259">
    <property type="term" value="P:methylation"/>
    <property type="evidence" value="ECO:0007669"/>
    <property type="project" value="UniProtKB-KW"/>
</dbReference>
<dbReference type="CDD" id="cd02440">
    <property type="entry name" value="AdoMet_MTases"/>
    <property type="match status" value="1"/>
</dbReference>
<dbReference type="AlphaFoldDB" id="A0A5B8V4K1"/>
<protein>
    <submittedName>
        <fullName evidence="2">Class I SAM-dependent methyltransferase</fullName>
    </submittedName>
</protein>
<dbReference type="RefSeq" id="WP_147034341.1">
    <property type="nucleotide sequence ID" value="NZ_CP042436.1"/>
</dbReference>
<dbReference type="InterPro" id="IPR029063">
    <property type="entry name" value="SAM-dependent_MTases_sf"/>
</dbReference>